<dbReference type="EMBL" id="JAMCCK010000015">
    <property type="protein sequence ID" value="MCL3994236.1"/>
    <property type="molecule type" value="Genomic_DNA"/>
</dbReference>
<accession>A0ABT0NSC7</accession>
<dbReference type="Proteomes" id="UP001202052">
    <property type="component" value="Unassembled WGS sequence"/>
</dbReference>
<dbReference type="RefSeq" id="WP_249459081.1">
    <property type="nucleotide sequence ID" value="NZ_JAMCCK010000015.1"/>
</dbReference>
<sequence length="113" mass="12365">MDISDDGPELAPEWRDAGNNVCGILRGHGVSAVAELFVRAGWRSDSSSWEGYEVQTRWCRVELDPLDRAETLLNGVVDPGRLDVLASLLSRFGVGFVLELYDESGGLLREVTG</sequence>
<keyword evidence="2" id="KW-1185">Reference proteome</keyword>
<name>A0ABT0NSC7_9ACTN</name>
<gene>
    <name evidence="1" type="ORF">M4438_12000</name>
</gene>
<comment type="caution">
    <text evidence="1">The sequence shown here is derived from an EMBL/GenBank/DDBJ whole genome shotgun (WGS) entry which is preliminary data.</text>
</comment>
<protein>
    <submittedName>
        <fullName evidence="1">Uncharacterized protein</fullName>
    </submittedName>
</protein>
<evidence type="ECO:0000313" key="1">
    <source>
        <dbReference type="EMBL" id="MCL3994236.1"/>
    </source>
</evidence>
<organism evidence="1 2">
    <name type="scientific">Streptomyces lavenduligriseus</name>
    <dbReference type="NCBI Taxonomy" id="67315"/>
    <lineage>
        <taxon>Bacteria</taxon>
        <taxon>Bacillati</taxon>
        <taxon>Actinomycetota</taxon>
        <taxon>Actinomycetes</taxon>
        <taxon>Kitasatosporales</taxon>
        <taxon>Streptomycetaceae</taxon>
        <taxon>Streptomyces</taxon>
    </lineage>
</organism>
<evidence type="ECO:0000313" key="2">
    <source>
        <dbReference type="Proteomes" id="UP001202052"/>
    </source>
</evidence>
<proteinExistence type="predicted"/>
<reference evidence="1 2" key="1">
    <citation type="submission" date="2022-05" db="EMBL/GenBank/DDBJ databases">
        <title>Genome Resource of Streptomyces lavenduligriseus GA1-1, a Strain with Broad-Spectrum Antifungal Activity against Phytopathogenic Fungi.</title>
        <authorList>
            <person name="Qi D."/>
        </authorList>
    </citation>
    <scope>NUCLEOTIDE SEQUENCE [LARGE SCALE GENOMIC DNA]</scope>
    <source>
        <strain evidence="1 2">GA1-1</strain>
    </source>
</reference>